<feature type="region of interest" description="Disordered" evidence="2">
    <location>
        <begin position="464"/>
        <end position="487"/>
    </location>
</feature>
<comment type="caution">
    <text evidence="4">The sequence shown here is derived from an EMBL/GenBank/DDBJ whole genome shotgun (WGS) entry which is preliminary data.</text>
</comment>
<accession>S4A7D7</accession>
<dbReference type="InterPro" id="IPR011761">
    <property type="entry name" value="ATP-grasp"/>
</dbReference>
<dbReference type="RefSeq" id="WP_016638367.1">
    <property type="nucleotide sequence ID" value="NZ_AOPZ01000008.1"/>
</dbReference>
<keyword evidence="1" id="KW-0067">ATP-binding</keyword>
<dbReference type="PROSITE" id="PS50975">
    <property type="entry name" value="ATP_GRASP"/>
    <property type="match status" value="1"/>
</dbReference>
<proteinExistence type="predicted"/>
<feature type="region of interest" description="Disordered" evidence="2">
    <location>
        <begin position="384"/>
        <end position="410"/>
    </location>
</feature>
<evidence type="ECO:0000313" key="5">
    <source>
        <dbReference type="Proteomes" id="UP000014629"/>
    </source>
</evidence>
<evidence type="ECO:0000256" key="1">
    <source>
        <dbReference type="PROSITE-ProRule" id="PRU00409"/>
    </source>
</evidence>
<dbReference type="EMBL" id="AOPZ01000008">
    <property type="protein sequence ID" value="EPH46680.1"/>
    <property type="molecule type" value="Genomic_DNA"/>
</dbReference>
<sequence length="487" mass="52288">MTDRTPAPAARPHLTSHHQVLDDAVEALHRHWRGRRVFLLANQFTHSAQLLIDEVEACGATLAGIISRTHRPQDVAAPVFSFAEHGIELAPHEFEDHLTQAPKVLRKWLDEHDAGRSCTVLGSIWTTMPRLCGRPVHGWRRHEWAAWEDKVRVEQLWADAAVPSPRHTIVPLDAPGLYTEAARLDGGRGVVLAMDSSRGIPGGGGRGLAWVRSRAELDAAVASFAGRADRVRIAEFVPGVPCSTQALALDTGIAVFDPAEEAMLRHPGTGRFYYAGTSTWWRPPAPERRTIEAYVRRTGELLVSLTGYRGIFTVDGLLTARGFLATEMNPRGAGGLGFRPGRPDFPSYLFHRAAQESVPGVVDLPADAVQAAFRDVIAGRPSFSGALTPGSGPAAPAEPGPAPGTHRYTTPRSRMTIDYRYEGTSARVVELTPTTEDGAVGPAVAEFAHFLGNPGLVGFEDDSVRSTLGPAGKHGSEPTVPAAGGTA</sequence>
<gene>
    <name evidence="4" type="ORF">STRAU_0233</name>
</gene>
<evidence type="ECO:0000313" key="4">
    <source>
        <dbReference type="EMBL" id="EPH46680.1"/>
    </source>
</evidence>
<evidence type="ECO:0000256" key="2">
    <source>
        <dbReference type="SAM" id="MobiDB-lite"/>
    </source>
</evidence>
<feature type="domain" description="ATP-grasp" evidence="3">
    <location>
        <begin position="154"/>
        <end position="354"/>
    </location>
</feature>
<keyword evidence="1" id="KW-0547">Nucleotide-binding</keyword>
<evidence type="ECO:0000259" key="3">
    <source>
        <dbReference type="PROSITE" id="PS50975"/>
    </source>
</evidence>
<keyword evidence="5" id="KW-1185">Reference proteome</keyword>
<dbReference type="Proteomes" id="UP000014629">
    <property type="component" value="Unassembled WGS sequence"/>
</dbReference>
<organism evidence="4 5">
    <name type="scientific">Streptomyces aurantiacus JA 4570</name>
    <dbReference type="NCBI Taxonomy" id="1286094"/>
    <lineage>
        <taxon>Bacteria</taxon>
        <taxon>Bacillati</taxon>
        <taxon>Actinomycetota</taxon>
        <taxon>Actinomycetes</taxon>
        <taxon>Kitasatosporales</taxon>
        <taxon>Streptomycetaceae</taxon>
        <taxon>Streptomyces</taxon>
        <taxon>Streptomyces aurantiacus group</taxon>
    </lineage>
</organism>
<dbReference type="AlphaFoldDB" id="S4A7D7"/>
<name>S4A7D7_9ACTN</name>
<dbReference type="SUPFAM" id="SSF56059">
    <property type="entry name" value="Glutathione synthetase ATP-binding domain-like"/>
    <property type="match status" value="1"/>
</dbReference>
<dbReference type="GO" id="GO:0005524">
    <property type="term" value="F:ATP binding"/>
    <property type="evidence" value="ECO:0007669"/>
    <property type="project" value="UniProtKB-UniRule"/>
</dbReference>
<dbReference type="OrthoDB" id="3325712at2"/>
<dbReference type="Gene3D" id="3.30.470.20">
    <property type="entry name" value="ATP-grasp fold, B domain"/>
    <property type="match status" value="1"/>
</dbReference>
<protein>
    <recommendedName>
        <fullName evidence="3">ATP-grasp domain-containing protein</fullName>
    </recommendedName>
</protein>
<dbReference type="GO" id="GO:0046872">
    <property type="term" value="F:metal ion binding"/>
    <property type="evidence" value="ECO:0007669"/>
    <property type="project" value="InterPro"/>
</dbReference>
<reference evidence="4 5" key="1">
    <citation type="submission" date="2013-02" db="EMBL/GenBank/DDBJ databases">
        <title>Draft Genome Sequence of Streptomyces aurantiacus, Which Produces Setomimycin.</title>
        <authorList>
            <person name="Gruening B.A."/>
            <person name="Praeg A."/>
            <person name="Erxleben A."/>
            <person name="Guenther S."/>
            <person name="Mueller M."/>
        </authorList>
    </citation>
    <scope>NUCLEOTIDE SEQUENCE [LARGE SCALE GENOMIC DNA]</scope>
    <source>
        <strain evidence="4 5">JA 4570</strain>
    </source>
</reference>
<dbReference type="PATRIC" id="fig|1286094.4.peg.230"/>